<evidence type="ECO:0000256" key="5">
    <source>
        <dbReference type="ARBA" id="ARBA00020836"/>
    </source>
</evidence>
<accession>A0A2G9UR16</accession>
<dbReference type="GO" id="GO:0003677">
    <property type="term" value="F:DNA binding"/>
    <property type="evidence" value="ECO:0007669"/>
    <property type="project" value="UniProtKB-KW"/>
</dbReference>
<evidence type="ECO:0000256" key="9">
    <source>
        <dbReference type="ARBA" id="ARBA00023269"/>
    </source>
</evidence>
<evidence type="ECO:0000256" key="2">
    <source>
        <dbReference type="ARBA" id="ARBA00004123"/>
    </source>
</evidence>
<keyword evidence="8 10" id="KW-0539">Nucleus</keyword>
<comment type="subcellular location">
    <subcellularLocation>
        <location evidence="3">Chromosome</location>
    </subcellularLocation>
    <subcellularLocation>
        <location evidence="2">Nucleus</location>
    </subcellularLocation>
</comment>
<dbReference type="GO" id="GO:0046982">
    <property type="term" value="F:protein heterodimerization activity"/>
    <property type="evidence" value="ECO:0007669"/>
    <property type="project" value="InterPro"/>
</dbReference>
<evidence type="ECO:0000256" key="8">
    <source>
        <dbReference type="ARBA" id="ARBA00023242"/>
    </source>
</evidence>
<proteinExistence type="inferred from homology"/>
<reference evidence="13 14" key="1">
    <citation type="submission" date="2015-09" db="EMBL/GenBank/DDBJ databases">
        <title>Draft genome of the parasitic nematode Teladorsagia circumcincta isolate WARC Sus (inbred).</title>
        <authorList>
            <person name="Mitreva M."/>
        </authorList>
    </citation>
    <scope>NUCLEOTIDE SEQUENCE [LARGE SCALE GENOMIC DNA]</scope>
    <source>
        <strain evidence="13 14">S</strain>
    </source>
</reference>
<dbReference type="GO" id="GO:0000786">
    <property type="term" value="C:nucleosome"/>
    <property type="evidence" value="ECO:0007669"/>
    <property type="project" value="UniProtKB-KW"/>
</dbReference>
<dbReference type="CDD" id="cd22912">
    <property type="entry name" value="HFD_H4"/>
    <property type="match status" value="1"/>
</dbReference>
<dbReference type="Pfam" id="PF00808">
    <property type="entry name" value="CBFD_NFYB_HMF"/>
    <property type="match status" value="1"/>
</dbReference>
<dbReference type="SUPFAM" id="SSF47113">
    <property type="entry name" value="Histone-fold"/>
    <property type="match status" value="1"/>
</dbReference>
<evidence type="ECO:0000256" key="3">
    <source>
        <dbReference type="ARBA" id="ARBA00004286"/>
    </source>
</evidence>
<feature type="compositionally biased region" description="Polar residues" evidence="11">
    <location>
        <begin position="1"/>
        <end position="14"/>
    </location>
</feature>
<dbReference type="EMBL" id="KZ345639">
    <property type="protein sequence ID" value="PIO72596.1"/>
    <property type="molecule type" value="Genomic_DNA"/>
</dbReference>
<dbReference type="InterPro" id="IPR001951">
    <property type="entry name" value="Histone_H4"/>
</dbReference>
<keyword evidence="7 10" id="KW-0238">DNA-binding</keyword>
<dbReference type="InterPro" id="IPR009072">
    <property type="entry name" value="Histone-fold"/>
</dbReference>
<dbReference type="SMART" id="SM00803">
    <property type="entry name" value="TAF"/>
    <property type="match status" value="1"/>
</dbReference>
<protein>
    <recommendedName>
        <fullName evidence="5 10">Histone H4</fullName>
    </recommendedName>
</protein>
<dbReference type="Proteomes" id="UP000230423">
    <property type="component" value="Unassembled WGS sequence"/>
</dbReference>
<feature type="domain" description="TATA box binding protein associated factor (TAF) histone-like fold" evidence="12">
    <location>
        <begin position="69"/>
        <end position="134"/>
    </location>
</feature>
<keyword evidence="6 10" id="KW-0158">Chromosome</keyword>
<gene>
    <name evidence="13" type="ORF">TELCIR_05477</name>
</gene>
<feature type="region of interest" description="Disordered" evidence="11">
    <location>
        <begin position="1"/>
        <end position="50"/>
    </location>
</feature>
<sequence>MPSRRSVATGSIPSPKSVDRKIHSSASLPSRSPATNHRPVTRRSTREQRPVLIVPPEPAQLLQRFVKNLPIPRSSIRKLAVKAGVKRLRGDVYEESLQYLESFLDDIIYDTIQYCLYAKRKTIQVEDVKNALKRRGLRVYGFDD</sequence>
<keyword evidence="14" id="KW-1185">Reference proteome</keyword>
<name>A0A2G9UR16_TELCI</name>
<evidence type="ECO:0000256" key="7">
    <source>
        <dbReference type="ARBA" id="ARBA00023125"/>
    </source>
</evidence>
<comment type="function">
    <text evidence="1 10">Core component of nucleosome. Nucleosomes wrap and compact DNA into chromatin, limiting DNA accessibility to the cellular machineries which require DNA as a template. Histones thereby play a central role in transcription regulation, DNA repair, DNA replication and chromosomal stability. DNA accessibility is regulated via a complex set of post-translational modifications of histones, also called histone code, and nucleosome remodeling.</text>
</comment>
<dbReference type="AlphaFoldDB" id="A0A2G9UR16"/>
<evidence type="ECO:0000256" key="6">
    <source>
        <dbReference type="ARBA" id="ARBA00022454"/>
    </source>
</evidence>
<dbReference type="Gene3D" id="1.10.20.10">
    <property type="entry name" value="Histone, subunit A"/>
    <property type="match status" value="1"/>
</dbReference>
<evidence type="ECO:0000256" key="11">
    <source>
        <dbReference type="SAM" id="MobiDB-lite"/>
    </source>
</evidence>
<dbReference type="GO" id="GO:0030527">
    <property type="term" value="F:structural constituent of chromatin"/>
    <property type="evidence" value="ECO:0007669"/>
    <property type="project" value="InterPro"/>
</dbReference>
<evidence type="ECO:0000259" key="12">
    <source>
        <dbReference type="SMART" id="SM00803"/>
    </source>
</evidence>
<evidence type="ECO:0000313" key="14">
    <source>
        <dbReference type="Proteomes" id="UP000230423"/>
    </source>
</evidence>
<evidence type="ECO:0000256" key="4">
    <source>
        <dbReference type="ARBA" id="ARBA00006564"/>
    </source>
</evidence>
<comment type="subunit">
    <text evidence="10">The nucleosome is a histone octamer containing two molecules each of H2A, H2B, H3 and H4 assembled in one H3-H4 heterotetramer and two H2A-H2B heterodimers. The octamer wraps approximately 147 bp of DNA.</text>
</comment>
<evidence type="ECO:0000313" key="13">
    <source>
        <dbReference type="EMBL" id="PIO72596.1"/>
    </source>
</evidence>
<feature type="compositionally biased region" description="Polar residues" evidence="11">
    <location>
        <begin position="24"/>
        <end position="35"/>
    </location>
</feature>
<dbReference type="OrthoDB" id="5820349at2759"/>
<dbReference type="PANTHER" id="PTHR10484">
    <property type="entry name" value="HISTONE H4"/>
    <property type="match status" value="1"/>
</dbReference>
<dbReference type="InterPro" id="IPR004823">
    <property type="entry name" value="TAF_TATA-bd_Histone-like_dom"/>
</dbReference>
<comment type="similarity">
    <text evidence="4 10">Belongs to the histone H4 family.</text>
</comment>
<keyword evidence="9 10" id="KW-0544">Nucleosome core</keyword>
<organism evidence="13 14">
    <name type="scientific">Teladorsagia circumcincta</name>
    <name type="common">Brown stomach worm</name>
    <name type="synonym">Ostertagia circumcincta</name>
    <dbReference type="NCBI Taxonomy" id="45464"/>
    <lineage>
        <taxon>Eukaryota</taxon>
        <taxon>Metazoa</taxon>
        <taxon>Ecdysozoa</taxon>
        <taxon>Nematoda</taxon>
        <taxon>Chromadorea</taxon>
        <taxon>Rhabditida</taxon>
        <taxon>Rhabditina</taxon>
        <taxon>Rhabditomorpha</taxon>
        <taxon>Strongyloidea</taxon>
        <taxon>Trichostrongylidae</taxon>
        <taxon>Teladorsagia</taxon>
    </lineage>
</organism>
<evidence type="ECO:0000256" key="10">
    <source>
        <dbReference type="RuleBase" id="RU000528"/>
    </source>
</evidence>
<dbReference type="SMART" id="SM00417">
    <property type="entry name" value="H4"/>
    <property type="match status" value="1"/>
</dbReference>
<evidence type="ECO:0000256" key="1">
    <source>
        <dbReference type="ARBA" id="ARBA00002001"/>
    </source>
</evidence>
<dbReference type="PRINTS" id="PR00623">
    <property type="entry name" value="HISTONEH4"/>
</dbReference>
<dbReference type="InterPro" id="IPR003958">
    <property type="entry name" value="CBFA_NFYB_domain"/>
</dbReference>
<dbReference type="GO" id="GO:0005634">
    <property type="term" value="C:nucleus"/>
    <property type="evidence" value="ECO:0007669"/>
    <property type="project" value="UniProtKB-SubCell"/>
</dbReference>